<accession>A0ACC1C6Q6</accession>
<gene>
    <name evidence="1" type="ORF">Patl1_01246</name>
</gene>
<dbReference type="EMBL" id="CM047897">
    <property type="protein sequence ID" value="KAJ0111307.1"/>
    <property type="molecule type" value="Genomic_DNA"/>
</dbReference>
<sequence length="153" mass="17425">MGNPQTHHFDAQNIGNESKAECKSQYPDNTNISDSGITSHSSGSEVKANSKGENKGLKKHRYAFQTRSQIDILDDGYRWRKYGQKTVKSGKFPRSYYKCTHKGCNVKKQIQRSSKDEEIVVTTYEGMHTHPIGKLADNFDQILRQMQAYTATF</sequence>
<protein>
    <submittedName>
        <fullName evidence="1">Uncharacterized protein</fullName>
    </submittedName>
</protein>
<evidence type="ECO:0000313" key="2">
    <source>
        <dbReference type="Proteomes" id="UP001164250"/>
    </source>
</evidence>
<proteinExistence type="predicted"/>
<reference evidence="2" key="1">
    <citation type="journal article" date="2023" name="G3 (Bethesda)">
        <title>Genome assembly and association tests identify interacting loci associated with vigor, precocity, and sex in interspecific pistachio rootstocks.</title>
        <authorList>
            <person name="Palmer W."/>
            <person name="Jacygrad E."/>
            <person name="Sagayaradj S."/>
            <person name="Cavanaugh K."/>
            <person name="Han R."/>
            <person name="Bertier L."/>
            <person name="Beede B."/>
            <person name="Kafkas S."/>
            <person name="Golino D."/>
            <person name="Preece J."/>
            <person name="Michelmore R."/>
        </authorList>
    </citation>
    <scope>NUCLEOTIDE SEQUENCE [LARGE SCALE GENOMIC DNA]</scope>
</reference>
<keyword evidence="2" id="KW-1185">Reference proteome</keyword>
<name>A0ACC1C6Q6_9ROSI</name>
<organism evidence="1 2">
    <name type="scientific">Pistacia atlantica</name>
    <dbReference type="NCBI Taxonomy" id="434234"/>
    <lineage>
        <taxon>Eukaryota</taxon>
        <taxon>Viridiplantae</taxon>
        <taxon>Streptophyta</taxon>
        <taxon>Embryophyta</taxon>
        <taxon>Tracheophyta</taxon>
        <taxon>Spermatophyta</taxon>
        <taxon>Magnoliopsida</taxon>
        <taxon>eudicotyledons</taxon>
        <taxon>Gunneridae</taxon>
        <taxon>Pentapetalae</taxon>
        <taxon>rosids</taxon>
        <taxon>malvids</taxon>
        <taxon>Sapindales</taxon>
        <taxon>Anacardiaceae</taxon>
        <taxon>Pistacia</taxon>
    </lineage>
</organism>
<dbReference type="Proteomes" id="UP001164250">
    <property type="component" value="Chromosome 1"/>
</dbReference>
<comment type="caution">
    <text evidence="1">The sequence shown here is derived from an EMBL/GenBank/DDBJ whole genome shotgun (WGS) entry which is preliminary data.</text>
</comment>
<evidence type="ECO:0000313" key="1">
    <source>
        <dbReference type="EMBL" id="KAJ0111307.1"/>
    </source>
</evidence>